<keyword evidence="3" id="KW-1185">Reference proteome</keyword>
<name>A0A1E1LJN1_9HELO</name>
<dbReference type="AlphaFoldDB" id="A0A1E1LJN1"/>
<dbReference type="EMBL" id="FJUX01000131">
    <property type="protein sequence ID" value="CZT10644.1"/>
    <property type="molecule type" value="Genomic_DNA"/>
</dbReference>
<gene>
    <name evidence="2" type="ORF">RAG0_15067</name>
</gene>
<dbReference type="PANTHER" id="PTHR38123:SF1">
    <property type="entry name" value="HYDROPHOBIC SURFACE BINDING PROTEIN"/>
    <property type="match status" value="1"/>
</dbReference>
<evidence type="ECO:0000313" key="2">
    <source>
        <dbReference type="EMBL" id="CZT10644.1"/>
    </source>
</evidence>
<protein>
    <recommendedName>
        <fullName evidence="4">Hydrophobic surface binding protein</fullName>
    </recommendedName>
</protein>
<dbReference type="PANTHER" id="PTHR38123">
    <property type="entry name" value="CELL WALL SERINE-THREONINE-RICH GALACTOMANNOPROTEIN MP1 (AFU_ORTHOLOGUE AFUA_4G03240)"/>
    <property type="match status" value="1"/>
</dbReference>
<proteinExistence type="predicted"/>
<feature type="chain" id="PRO_5009447272" description="Hydrophobic surface binding protein" evidence="1">
    <location>
        <begin position="17"/>
        <end position="174"/>
    </location>
</feature>
<dbReference type="InterPro" id="IPR021054">
    <property type="entry name" value="Cell_wall_mannoprotein_1"/>
</dbReference>
<keyword evidence="1" id="KW-0732">Signal</keyword>
<sequence>MVAFRNIILFITAASALTVGKRDTQTILSDISSIDTNVKALTATFNRYNGGFYSALPILSAEQNVEDSIQQGTTDTKASSQQTSAQSNRIMAAINKVIPNIESALSAAMAKKGKFAADGLKSTVQVYIDNLQNETDELADAIIAIASADTKASGRALKSRIDKDFDAAMSYFAK</sequence>
<evidence type="ECO:0000256" key="1">
    <source>
        <dbReference type="SAM" id="SignalP"/>
    </source>
</evidence>
<dbReference type="Gene3D" id="1.20.1280.140">
    <property type="match status" value="1"/>
</dbReference>
<reference evidence="3" key="1">
    <citation type="submission" date="2016-03" db="EMBL/GenBank/DDBJ databases">
        <authorList>
            <person name="Guldener U."/>
        </authorList>
    </citation>
    <scope>NUCLEOTIDE SEQUENCE [LARGE SCALE GENOMIC DNA]</scope>
    <source>
        <strain evidence="3">04CH-RAC-A.6.1</strain>
    </source>
</reference>
<organism evidence="2 3">
    <name type="scientific">Rhynchosporium agropyri</name>
    <dbReference type="NCBI Taxonomy" id="914238"/>
    <lineage>
        <taxon>Eukaryota</taxon>
        <taxon>Fungi</taxon>
        <taxon>Dikarya</taxon>
        <taxon>Ascomycota</taxon>
        <taxon>Pezizomycotina</taxon>
        <taxon>Leotiomycetes</taxon>
        <taxon>Helotiales</taxon>
        <taxon>Ploettnerulaceae</taxon>
        <taxon>Rhynchosporium</taxon>
    </lineage>
</organism>
<dbReference type="GO" id="GO:0005576">
    <property type="term" value="C:extracellular region"/>
    <property type="evidence" value="ECO:0007669"/>
    <property type="project" value="TreeGrafter"/>
</dbReference>
<dbReference type="Pfam" id="PF12296">
    <property type="entry name" value="HsbA"/>
    <property type="match status" value="1"/>
</dbReference>
<evidence type="ECO:0000313" key="3">
    <source>
        <dbReference type="Proteomes" id="UP000178912"/>
    </source>
</evidence>
<dbReference type="Proteomes" id="UP000178912">
    <property type="component" value="Unassembled WGS sequence"/>
</dbReference>
<dbReference type="OrthoDB" id="3485059at2759"/>
<accession>A0A1E1LJN1</accession>
<evidence type="ECO:0008006" key="4">
    <source>
        <dbReference type="Google" id="ProtNLM"/>
    </source>
</evidence>
<feature type="signal peptide" evidence="1">
    <location>
        <begin position="1"/>
        <end position="16"/>
    </location>
</feature>